<dbReference type="Pfam" id="PF00004">
    <property type="entry name" value="AAA"/>
    <property type="match status" value="1"/>
</dbReference>
<evidence type="ECO:0000256" key="5">
    <source>
        <dbReference type="SAM" id="MobiDB-lite"/>
    </source>
</evidence>
<feature type="compositionally biased region" description="Low complexity" evidence="5">
    <location>
        <begin position="7"/>
        <end position="22"/>
    </location>
</feature>
<dbReference type="PANTHER" id="PTHR13779:SF7">
    <property type="entry name" value="ATPASE WRNIP1"/>
    <property type="match status" value="1"/>
</dbReference>
<dbReference type="Gene3D" id="1.10.8.60">
    <property type="match status" value="1"/>
</dbReference>
<gene>
    <name evidence="7" type="ORF">MNBD_NITROSPINAE04-1101</name>
</gene>
<dbReference type="InterPro" id="IPR027417">
    <property type="entry name" value="P-loop_NTPase"/>
</dbReference>
<dbReference type="GO" id="GO:0008047">
    <property type="term" value="F:enzyme activator activity"/>
    <property type="evidence" value="ECO:0007669"/>
    <property type="project" value="TreeGrafter"/>
</dbReference>
<dbReference type="GO" id="GO:0005524">
    <property type="term" value="F:ATP binding"/>
    <property type="evidence" value="ECO:0007669"/>
    <property type="project" value="UniProtKB-KW"/>
</dbReference>
<dbReference type="InterPro" id="IPR021886">
    <property type="entry name" value="MgsA_C"/>
</dbReference>
<sequence length="444" mass="48287">MNLNLFSSDPPAGGSAAPSPLSDRMRPSSFEELVGQEEIVGAARPLRKLIDSGSIPSIIFWGPPGSGKTTLARLIAASQDSAFIELSAVNAGVSQLRSAIDFATKQWRDNKRQTILFIDEIHRFGKVQQDAVLPSVENGTIIVIGSSTENPAFEVIPALRSRLTIFRLYHLSVDDVKKLLDRALTDQARGLGENSVTAGNEVIGRIAQLSGGDARVALNLLEACSYAATSEDERKVITVELVDQLSKDTAILYDKQGQEHFDHASAFQKSLRGSDPDAAIYWLAKMLKGGEDPRFIARRLIVTASEDVGLADPTALMIAIAAGEAIDRIGLPEGRIPLAHATVHIATAPKSNSAYKAINKAMKDIENGESHPAPDHLKDTSYKSAKGFGFGKGYKYPHDFPGHFVQQSYLPEVLKDKKYYEPGDQGREEIIAERLKKIKGKKSE</sequence>
<dbReference type="Gene3D" id="1.20.272.10">
    <property type="match status" value="1"/>
</dbReference>
<keyword evidence="3" id="KW-0547">Nucleotide-binding</keyword>
<dbReference type="CDD" id="cd18139">
    <property type="entry name" value="HLD_clamp_RarA"/>
    <property type="match status" value="1"/>
</dbReference>
<evidence type="ECO:0000259" key="6">
    <source>
        <dbReference type="SMART" id="SM00382"/>
    </source>
</evidence>
<dbReference type="EMBL" id="UOGA01000173">
    <property type="protein sequence ID" value="VAX20296.1"/>
    <property type="molecule type" value="Genomic_DNA"/>
</dbReference>
<dbReference type="FunFam" id="3.40.50.300:FF:000137">
    <property type="entry name" value="Replication-associated recombination protein A"/>
    <property type="match status" value="1"/>
</dbReference>
<dbReference type="Pfam" id="PF12002">
    <property type="entry name" value="MgsA_C"/>
    <property type="match status" value="1"/>
</dbReference>
<dbReference type="SUPFAM" id="SSF48019">
    <property type="entry name" value="post-AAA+ oligomerization domain-like"/>
    <property type="match status" value="1"/>
</dbReference>
<dbReference type="FunFam" id="1.10.3710.10:FF:000003">
    <property type="entry name" value="ATPase, AAA family protein"/>
    <property type="match status" value="1"/>
</dbReference>
<reference evidence="7" key="1">
    <citation type="submission" date="2018-06" db="EMBL/GenBank/DDBJ databases">
        <authorList>
            <person name="Zhirakovskaya E."/>
        </authorList>
    </citation>
    <scope>NUCLEOTIDE SEQUENCE</scope>
</reference>
<evidence type="ECO:0000313" key="7">
    <source>
        <dbReference type="EMBL" id="VAX20296.1"/>
    </source>
</evidence>
<dbReference type="InterPro" id="IPR051314">
    <property type="entry name" value="AAA_ATPase_RarA/MGS1/WRNIP1"/>
</dbReference>
<comment type="similarity">
    <text evidence="1">Belongs to the AAA ATPase family. RarA/MGS1/WRNIP1 subfamily.</text>
</comment>
<dbReference type="GO" id="GO:0003677">
    <property type="term" value="F:DNA binding"/>
    <property type="evidence" value="ECO:0007669"/>
    <property type="project" value="InterPro"/>
</dbReference>
<feature type="domain" description="AAA+ ATPase" evidence="6">
    <location>
        <begin position="54"/>
        <end position="174"/>
    </location>
</feature>
<accession>A0A3B1BPN6</accession>
<dbReference type="GO" id="GO:0016887">
    <property type="term" value="F:ATP hydrolysis activity"/>
    <property type="evidence" value="ECO:0007669"/>
    <property type="project" value="InterPro"/>
</dbReference>
<dbReference type="SUPFAM" id="SSF52540">
    <property type="entry name" value="P-loop containing nucleoside triphosphate hydrolases"/>
    <property type="match status" value="1"/>
</dbReference>
<evidence type="ECO:0000256" key="4">
    <source>
        <dbReference type="ARBA" id="ARBA00022840"/>
    </source>
</evidence>
<protein>
    <submittedName>
        <fullName evidence="7">Replication-associated recombination protein RarA</fullName>
    </submittedName>
</protein>
<evidence type="ECO:0000256" key="1">
    <source>
        <dbReference type="ARBA" id="ARBA00008959"/>
    </source>
</evidence>
<dbReference type="GO" id="GO:0000731">
    <property type="term" value="P:DNA synthesis involved in DNA repair"/>
    <property type="evidence" value="ECO:0007669"/>
    <property type="project" value="TreeGrafter"/>
</dbReference>
<dbReference type="InterPro" id="IPR003593">
    <property type="entry name" value="AAA+_ATPase"/>
</dbReference>
<keyword evidence="2" id="KW-0235">DNA replication</keyword>
<dbReference type="Gene3D" id="3.40.50.300">
    <property type="entry name" value="P-loop containing nucleotide triphosphate hydrolases"/>
    <property type="match status" value="1"/>
</dbReference>
<name>A0A3B1BPN6_9ZZZZ</name>
<organism evidence="7">
    <name type="scientific">hydrothermal vent metagenome</name>
    <dbReference type="NCBI Taxonomy" id="652676"/>
    <lineage>
        <taxon>unclassified sequences</taxon>
        <taxon>metagenomes</taxon>
        <taxon>ecological metagenomes</taxon>
    </lineage>
</organism>
<dbReference type="SMART" id="SM00382">
    <property type="entry name" value="AAA"/>
    <property type="match status" value="1"/>
</dbReference>
<dbReference type="FunFam" id="1.10.8.60:FF:000029">
    <property type="entry name" value="Replication-associated recombination protein A"/>
    <property type="match status" value="1"/>
</dbReference>
<dbReference type="Pfam" id="PF16193">
    <property type="entry name" value="AAA_assoc_2"/>
    <property type="match status" value="1"/>
</dbReference>
<dbReference type="GO" id="GO:0017116">
    <property type="term" value="F:single-stranded DNA helicase activity"/>
    <property type="evidence" value="ECO:0007669"/>
    <property type="project" value="TreeGrafter"/>
</dbReference>
<keyword evidence="4" id="KW-0067">ATP-binding</keyword>
<dbReference type="GO" id="GO:0006261">
    <property type="term" value="P:DNA-templated DNA replication"/>
    <property type="evidence" value="ECO:0007669"/>
    <property type="project" value="TreeGrafter"/>
</dbReference>
<dbReference type="CDD" id="cd00009">
    <property type="entry name" value="AAA"/>
    <property type="match status" value="1"/>
</dbReference>
<dbReference type="FunFam" id="1.20.272.10:FF:000001">
    <property type="entry name" value="Putative AAA family ATPase"/>
    <property type="match status" value="1"/>
</dbReference>
<dbReference type="InterPro" id="IPR008921">
    <property type="entry name" value="DNA_pol3_clamp-load_cplx_C"/>
</dbReference>
<dbReference type="InterPro" id="IPR003959">
    <property type="entry name" value="ATPase_AAA_core"/>
</dbReference>
<dbReference type="Gene3D" id="1.10.3710.10">
    <property type="entry name" value="DNA polymerase III clamp loader subunits, C-terminal domain"/>
    <property type="match status" value="1"/>
</dbReference>
<evidence type="ECO:0000256" key="2">
    <source>
        <dbReference type="ARBA" id="ARBA00022705"/>
    </source>
</evidence>
<dbReference type="InterPro" id="IPR032423">
    <property type="entry name" value="AAA_assoc_2"/>
</dbReference>
<dbReference type="PANTHER" id="PTHR13779">
    <property type="entry name" value="WERNER HELICASE-INTERACTING PROTEIN 1 FAMILY MEMBER"/>
    <property type="match status" value="1"/>
</dbReference>
<feature type="region of interest" description="Disordered" evidence="5">
    <location>
        <begin position="1"/>
        <end position="26"/>
    </location>
</feature>
<evidence type="ECO:0000256" key="3">
    <source>
        <dbReference type="ARBA" id="ARBA00022741"/>
    </source>
</evidence>
<dbReference type="AlphaFoldDB" id="A0A3B1BPN6"/>
<proteinExistence type="inferred from homology"/>